<feature type="domain" description="Major facilitator superfamily (MFS) profile" evidence="6">
    <location>
        <begin position="89"/>
        <end position="508"/>
    </location>
</feature>
<dbReference type="STRING" id="87229.A0A4Z1KMZ5"/>
<comment type="subcellular location">
    <subcellularLocation>
        <location evidence="1">Membrane</location>
        <topology evidence="1">Multi-pass membrane protein</topology>
    </subcellularLocation>
</comment>
<dbReference type="InterPro" id="IPR020846">
    <property type="entry name" value="MFS_dom"/>
</dbReference>
<reference evidence="7 8" key="1">
    <citation type="submission" date="2017-12" db="EMBL/GenBank/DDBJ databases">
        <title>Comparative genomics of Botrytis spp.</title>
        <authorList>
            <person name="Valero-Jimenez C.A."/>
            <person name="Tapia P."/>
            <person name="Veloso J."/>
            <person name="Silva-Moreno E."/>
            <person name="Staats M."/>
            <person name="Valdes J.H."/>
            <person name="Van Kan J.A.L."/>
        </authorList>
    </citation>
    <scope>NUCLEOTIDE SEQUENCE [LARGE SCALE GENOMIC DNA]</scope>
    <source>
        <strain evidence="7 8">MUCL3349</strain>
    </source>
</reference>
<dbReference type="PROSITE" id="PS50850">
    <property type="entry name" value="MFS"/>
    <property type="match status" value="1"/>
</dbReference>
<evidence type="ECO:0000256" key="5">
    <source>
        <dbReference type="SAM" id="Phobius"/>
    </source>
</evidence>
<feature type="transmembrane region" description="Helical" evidence="5">
    <location>
        <begin position="304"/>
        <end position="328"/>
    </location>
</feature>
<feature type="transmembrane region" description="Helical" evidence="5">
    <location>
        <begin position="482"/>
        <end position="502"/>
    </location>
</feature>
<dbReference type="PANTHER" id="PTHR23502">
    <property type="entry name" value="MAJOR FACILITATOR SUPERFAMILY"/>
    <property type="match status" value="1"/>
</dbReference>
<feature type="transmembrane region" description="Helical" evidence="5">
    <location>
        <begin position="414"/>
        <end position="437"/>
    </location>
</feature>
<dbReference type="SUPFAM" id="SSF103473">
    <property type="entry name" value="MFS general substrate transporter"/>
    <property type="match status" value="1"/>
</dbReference>
<feature type="transmembrane region" description="Helical" evidence="5">
    <location>
        <begin position="348"/>
        <end position="368"/>
    </location>
</feature>
<feature type="transmembrane region" description="Helical" evidence="5">
    <location>
        <begin position="87"/>
        <end position="108"/>
    </location>
</feature>
<proteinExistence type="predicted"/>
<dbReference type="OrthoDB" id="5296287at2759"/>
<accession>A0A4Z1KMZ5</accession>
<dbReference type="FunFam" id="1.20.1250.20:FF:000011">
    <property type="entry name" value="MFS multidrug transporter, putative"/>
    <property type="match status" value="1"/>
</dbReference>
<keyword evidence="3 5" id="KW-1133">Transmembrane helix</keyword>
<dbReference type="Proteomes" id="UP000297280">
    <property type="component" value="Unassembled WGS sequence"/>
</dbReference>
<dbReference type="GO" id="GO:0140115">
    <property type="term" value="P:export across plasma membrane"/>
    <property type="evidence" value="ECO:0007669"/>
    <property type="project" value="UniProtKB-ARBA"/>
</dbReference>
<feature type="transmembrane region" description="Helical" evidence="5">
    <location>
        <begin position="162"/>
        <end position="183"/>
    </location>
</feature>
<evidence type="ECO:0000313" key="7">
    <source>
        <dbReference type="EMBL" id="TGO82759.1"/>
    </source>
</evidence>
<comment type="caution">
    <text evidence="7">The sequence shown here is derived from an EMBL/GenBank/DDBJ whole genome shotgun (WGS) entry which is preliminary data.</text>
</comment>
<organism evidence="7 8">
    <name type="scientific">Botrytis porri</name>
    <dbReference type="NCBI Taxonomy" id="87229"/>
    <lineage>
        <taxon>Eukaryota</taxon>
        <taxon>Fungi</taxon>
        <taxon>Dikarya</taxon>
        <taxon>Ascomycota</taxon>
        <taxon>Pezizomycotina</taxon>
        <taxon>Leotiomycetes</taxon>
        <taxon>Helotiales</taxon>
        <taxon>Sclerotiniaceae</taxon>
        <taxon>Botrytis</taxon>
    </lineage>
</organism>
<evidence type="ECO:0000259" key="6">
    <source>
        <dbReference type="PROSITE" id="PS50850"/>
    </source>
</evidence>
<feature type="transmembrane region" description="Helical" evidence="5">
    <location>
        <begin position="244"/>
        <end position="263"/>
    </location>
</feature>
<feature type="transmembrane region" description="Helical" evidence="5">
    <location>
        <begin position="389"/>
        <end position="408"/>
    </location>
</feature>
<dbReference type="GO" id="GO:0022857">
    <property type="term" value="F:transmembrane transporter activity"/>
    <property type="evidence" value="ECO:0007669"/>
    <property type="project" value="InterPro"/>
</dbReference>
<dbReference type="AlphaFoldDB" id="A0A4Z1KMZ5"/>
<dbReference type="Pfam" id="PF07690">
    <property type="entry name" value="MFS_1"/>
    <property type="match status" value="1"/>
</dbReference>
<dbReference type="PANTHER" id="PTHR23502:SF33">
    <property type="entry name" value="MAJOR FACILITATOR SUPERFAMILY (MFS) PROFILE DOMAIN-CONTAINING PROTEIN-RELATED"/>
    <property type="match status" value="1"/>
</dbReference>
<dbReference type="PROSITE" id="PS00216">
    <property type="entry name" value="SUGAR_TRANSPORT_1"/>
    <property type="match status" value="1"/>
</dbReference>
<keyword evidence="4 5" id="KW-0472">Membrane</keyword>
<dbReference type="CDD" id="cd17323">
    <property type="entry name" value="MFS_Tpo1_MDR_like"/>
    <property type="match status" value="1"/>
</dbReference>
<feature type="transmembrane region" description="Helical" evidence="5">
    <location>
        <begin position="128"/>
        <end position="150"/>
    </location>
</feature>
<gene>
    <name evidence="7" type="ORF">BPOR_0765g00060</name>
</gene>
<evidence type="ECO:0000256" key="2">
    <source>
        <dbReference type="ARBA" id="ARBA00022692"/>
    </source>
</evidence>
<feature type="transmembrane region" description="Helical" evidence="5">
    <location>
        <begin position="219"/>
        <end position="238"/>
    </location>
</feature>
<protein>
    <recommendedName>
        <fullName evidence="6">Major facilitator superfamily (MFS) profile domain-containing protein</fullName>
    </recommendedName>
</protein>
<name>A0A4Z1KMZ5_9HELO</name>
<feature type="transmembrane region" description="Helical" evidence="5">
    <location>
        <begin position="449"/>
        <end position="470"/>
    </location>
</feature>
<dbReference type="InterPro" id="IPR005829">
    <property type="entry name" value="Sugar_transporter_CS"/>
</dbReference>
<dbReference type="Gene3D" id="1.20.1250.20">
    <property type="entry name" value="MFS general substrate transporter like domains"/>
    <property type="match status" value="1"/>
</dbReference>
<evidence type="ECO:0000256" key="1">
    <source>
        <dbReference type="ARBA" id="ARBA00004141"/>
    </source>
</evidence>
<sequence length="516" mass="56582">MPADISFSVPAKSPGYSPEIDTVELRETKDTLKAVPNEELSTDISVDPVSSTGKPKLPEMNLDKGIVGWDSQEDPSMPLNFSQNRKWALLAQITAITFVSPLSSTIFAPGATFMDKDFHNSNSLLSSFTVSVYILGYVLGPLFIAPASECWGRRPVLSATNWWYVIWQAGCAVAPNIGCLIAFRFLAGLGGAGCMTLNGGIIADLFVPEERGAANALSAIGVIFGPVIGPIFGAFIGQRAGWRWIFWVLCCLSGVITIVIQIFNKESYAPVIIARKTAKLSKELGLETKPEKFQREFTRPLRMLFLSPVIALFCTYMSLVYGLLYLLLTTLPMVYTETYHWSTELTGLASLGIGIGFFVGLVVIGLTSDKIIVKLTNWNGGIYEPEMRLPYMTLFAILIPISFFWYGWAADKAVHWIVPIIALSPFGFGMLGIFFPIQMYLIDAFPVHSASAMAALTVSRSLVGALLPMAGPQLYSSLGLGWGNSLLGFVALLMVPMPYYLWKYGGTIRKRHVIQL</sequence>
<dbReference type="InterPro" id="IPR036259">
    <property type="entry name" value="MFS_trans_sf"/>
</dbReference>
<feature type="transmembrane region" description="Helical" evidence="5">
    <location>
        <begin position="189"/>
        <end position="207"/>
    </location>
</feature>
<dbReference type="EMBL" id="PQXO01000762">
    <property type="protein sequence ID" value="TGO82759.1"/>
    <property type="molecule type" value="Genomic_DNA"/>
</dbReference>
<keyword evidence="8" id="KW-1185">Reference proteome</keyword>
<dbReference type="GO" id="GO:0042908">
    <property type="term" value="P:xenobiotic transport"/>
    <property type="evidence" value="ECO:0007669"/>
    <property type="project" value="UniProtKB-ARBA"/>
</dbReference>
<evidence type="ECO:0000313" key="8">
    <source>
        <dbReference type="Proteomes" id="UP000297280"/>
    </source>
</evidence>
<evidence type="ECO:0000256" key="4">
    <source>
        <dbReference type="ARBA" id="ARBA00023136"/>
    </source>
</evidence>
<dbReference type="GO" id="GO:0016020">
    <property type="term" value="C:membrane"/>
    <property type="evidence" value="ECO:0007669"/>
    <property type="project" value="UniProtKB-SubCell"/>
</dbReference>
<evidence type="ECO:0000256" key="3">
    <source>
        <dbReference type="ARBA" id="ARBA00022989"/>
    </source>
</evidence>
<dbReference type="InterPro" id="IPR011701">
    <property type="entry name" value="MFS"/>
</dbReference>
<keyword evidence="2 5" id="KW-0812">Transmembrane</keyword>